<evidence type="ECO:0000256" key="5">
    <source>
        <dbReference type="ARBA" id="ARBA00022741"/>
    </source>
</evidence>
<evidence type="ECO:0000256" key="4">
    <source>
        <dbReference type="ARBA" id="ARBA00022692"/>
    </source>
</evidence>
<dbReference type="GO" id="GO:0140359">
    <property type="term" value="F:ABC-type transporter activity"/>
    <property type="evidence" value="ECO:0007669"/>
    <property type="project" value="InterPro"/>
</dbReference>
<keyword evidence="8 9" id="KW-0472">Membrane</keyword>
<evidence type="ECO:0000256" key="9">
    <source>
        <dbReference type="SAM" id="Phobius"/>
    </source>
</evidence>
<dbReference type="InterPro" id="IPR013525">
    <property type="entry name" value="ABC2_TM"/>
</dbReference>
<dbReference type="GO" id="GO:0016887">
    <property type="term" value="F:ATP hydrolysis activity"/>
    <property type="evidence" value="ECO:0007669"/>
    <property type="project" value="InterPro"/>
</dbReference>
<dbReference type="Pfam" id="PF01061">
    <property type="entry name" value="ABC2_membrane"/>
    <property type="match status" value="1"/>
</dbReference>
<feature type="transmembrane region" description="Helical" evidence="9">
    <location>
        <begin position="460"/>
        <end position="484"/>
    </location>
</feature>
<gene>
    <name evidence="11" type="ORF">BOX15_Mlig015691g1</name>
</gene>
<dbReference type="Proteomes" id="UP000215902">
    <property type="component" value="Unassembled WGS sequence"/>
</dbReference>
<dbReference type="OrthoDB" id="66620at2759"/>
<comment type="subcellular location">
    <subcellularLocation>
        <location evidence="1">Membrane</location>
        <topology evidence="1">Multi-pass membrane protein</topology>
    </subcellularLocation>
</comment>
<dbReference type="InterPro" id="IPR017871">
    <property type="entry name" value="ABC_transporter-like_CS"/>
</dbReference>
<dbReference type="STRING" id="282301.A0A267FAD2"/>
<proteinExistence type="inferred from homology"/>
<sequence length="648" mass="72461">MTQETLQQQQQQQVLTVRGVNLTVEGGRQILHNVHLTAKSGSMLAVMGPSGSGKTSLMNLICGRRPPSSTMDGEILLNNRKVTSRMRKSFGYVTQEDVFFSQLTLKQTLWFFSQVKLPSSMTAKDKEKRVNEVVELLQLTKCLDTKIGGMSDQGLSGGEKKRANIACELLRNPKVLLLDEPTSGLDSSLALKLMEILGRWVVEQSSIVVTSIHQPSSQTFHEFHELLLLADGQIAYSGRRELMVEYFEGIGVPFHKHWNAADFMLEVVKESSQHKAHILENGRQFAERAKQEQQQLASASASQVHLNLSYQADAGSRQNGLAGLDEGSVRIRFTSPDFSPQAAAAAKLQDDSEGVHLVPEVSWWTQFLALSYRGFLVSREAILSVQVLVQTAFVAFIVSVLWFQVAKTENNIADFISAIFFLTSYVTFAPFFEAIMTFYADLAIVRHERKSGMYRIGAYYLAKMVVEIPLLLVVPIFIIAPAYWCVGFADFGAFAAFLVVITLNSLASQGIGIVFSLLSTNPRTNMTFAFIYMIFCFLTGGFFTKSIPFWFDWAKYLSYIRYCYHFGLIIILERTDDFRCGEPSLYAVCNSNSTAGNSTAPLTIPGSVILELQPDTILPVWANIIVTVCMFFAFRLLGYVILRFCRKV</sequence>
<dbReference type="Gene3D" id="3.40.50.300">
    <property type="entry name" value="P-loop containing nucleotide triphosphate hydrolases"/>
    <property type="match status" value="1"/>
</dbReference>
<name>A0A267FAD2_9PLAT</name>
<keyword evidence="6" id="KW-0067">ATP-binding</keyword>
<dbReference type="PROSITE" id="PS00211">
    <property type="entry name" value="ABC_TRANSPORTER_1"/>
    <property type="match status" value="1"/>
</dbReference>
<evidence type="ECO:0000256" key="1">
    <source>
        <dbReference type="ARBA" id="ARBA00004141"/>
    </source>
</evidence>
<feature type="transmembrane region" description="Helical" evidence="9">
    <location>
        <begin position="381"/>
        <end position="403"/>
    </location>
</feature>
<feature type="transmembrane region" description="Helical" evidence="9">
    <location>
        <begin position="620"/>
        <end position="642"/>
    </location>
</feature>
<evidence type="ECO:0000259" key="10">
    <source>
        <dbReference type="PROSITE" id="PS50893"/>
    </source>
</evidence>
<dbReference type="Pfam" id="PF00005">
    <property type="entry name" value="ABC_tran"/>
    <property type="match status" value="1"/>
</dbReference>
<dbReference type="InterPro" id="IPR027417">
    <property type="entry name" value="P-loop_NTPase"/>
</dbReference>
<feature type="transmembrane region" description="Helical" evidence="9">
    <location>
        <begin position="415"/>
        <end position="439"/>
    </location>
</feature>
<dbReference type="PROSITE" id="PS50893">
    <property type="entry name" value="ABC_TRANSPORTER_2"/>
    <property type="match status" value="1"/>
</dbReference>
<dbReference type="EMBL" id="NIVC01001265">
    <property type="protein sequence ID" value="PAA70107.1"/>
    <property type="molecule type" value="Genomic_DNA"/>
</dbReference>
<keyword evidence="4 9" id="KW-0812">Transmembrane</keyword>
<dbReference type="AlphaFoldDB" id="A0A267FAD2"/>
<dbReference type="GO" id="GO:0005886">
    <property type="term" value="C:plasma membrane"/>
    <property type="evidence" value="ECO:0007669"/>
    <property type="project" value="TreeGrafter"/>
</dbReference>
<protein>
    <recommendedName>
        <fullName evidence="10">ABC transporter domain-containing protein</fullName>
    </recommendedName>
</protein>
<evidence type="ECO:0000256" key="3">
    <source>
        <dbReference type="ARBA" id="ARBA00022448"/>
    </source>
</evidence>
<dbReference type="InterPro" id="IPR003593">
    <property type="entry name" value="AAA+_ATPase"/>
</dbReference>
<evidence type="ECO:0000256" key="8">
    <source>
        <dbReference type="ARBA" id="ARBA00023136"/>
    </source>
</evidence>
<keyword evidence="3" id="KW-0813">Transport</keyword>
<dbReference type="PANTHER" id="PTHR48041">
    <property type="entry name" value="ABC TRANSPORTER G FAMILY MEMBER 28"/>
    <property type="match status" value="1"/>
</dbReference>
<feature type="domain" description="ABC transporter" evidence="10">
    <location>
        <begin position="15"/>
        <end position="256"/>
    </location>
</feature>
<reference evidence="11 12" key="1">
    <citation type="submission" date="2017-06" db="EMBL/GenBank/DDBJ databases">
        <title>A platform for efficient transgenesis in Macrostomum lignano, a flatworm model organism for stem cell research.</title>
        <authorList>
            <person name="Berezikov E."/>
        </authorList>
    </citation>
    <scope>NUCLEOTIDE SEQUENCE [LARGE SCALE GENOMIC DNA]</scope>
    <source>
        <strain evidence="11">DV1</strain>
        <tissue evidence="11">Whole organism</tissue>
    </source>
</reference>
<accession>A0A267FAD2</accession>
<feature type="transmembrane region" description="Helical" evidence="9">
    <location>
        <begin position="530"/>
        <end position="551"/>
    </location>
</feature>
<dbReference type="InterPro" id="IPR003439">
    <property type="entry name" value="ABC_transporter-like_ATP-bd"/>
</dbReference>
<evidence type="ECO:0000256" key="7">
    <source>
        <dbReference type="ARBA" id="ARBA00022989"/>
    </source>
</evidence>
<comment type="caution">
    <text evidence="11">The sequence shown here is derived from an EMBL/GenBank/DDBJ whole genome shotgun (WGS) entry which is preliminary data.</text>
</comment>
<dbReference type="PANTHER" id="PTHR48041:SF63">
    <property type="entry name" value="EARLY GENE AT 23, ISOFORM C"/>
    <property type="match status" value="1"/>
</dbReference>
<dbReference type="SMART" id="SM00382">
    <property type="entry name" value="AAA"/>
    <property type="match status" value="1"/>
</dbReference>
<dbReference type="SUPFAM" id="SSF52540">
    <property type="entry name" value="P-loop containing nucleoside triphosphate hydrolases"/>
    <property type="match status" value="1"/>
</dbReference>
<dbReference type="InterPro" id="IPR050352">
    <property type="entry name" value="ABCG_transporters"/>
</dbReference>
<dbReference type="GO" id="GO:0005524">
    <property type="term" value="F:ATP binding"/>
    <property type="evidence" value="ECO:0007669"/>
    <property type="project" value="UniProtKB-KW"/>
</dbReference>
<evidence type="ECO:0000256" key="2">
    <source>
        <dbReference type="ARBA" id="ARBA00005814"/>
    </source>
</evidence>
<organism evidence="11 12">
    <name type="scientific">Macrostomum lignano</name>
    <dbReference type="NCBI Taxonomy" id="282301"/>
    <lineage>
        <taxon>Eukaryota</taxon>
        <taxon>Metazoa</taxon>
        <taxon>Spiralia</taxon>
        <taxon>Lophotrochozoa</taxon>
        <taxon>Platyhelminthes</taxon>
        <taxon>Rhabditophora</taxon>
        <taxon>Macrostomorpha</taxon>
        <taxon>Macrostomida</taxon>
        <taxon>Macrostomidae</taxon>
        <taxon>Macrostomum</taxon>
    </lineage>
</organism>
<keyword evidence="7 9" id="KW-1133">Transmembrane helix</keyword>
<evidence type="ECO:0000313" key="11">
    <source>
        <dbReference type="EMBL" id="PAA70107.1"/>
    </source>
</evidence>
<comment type="similarity">
    <text evidence="2">Belongs to the ABC transporter superfamily. ABCG family. Eye pigment precursor importer (TC 3.A.1.204) subfamily.</text>
</comment>
<keyword evidence="12" id="KW-1185">Reference proteome</keyword>
<evidence type="ECO:0000256" key="6">
    <source>
        <dbReference type="ARBA" id="ARBA00022840"/>
    </source>
</evidence>
<keyword evidence="5" id="KW-0547">Nucleotide-binding</keyword>
<evidence type="ECO:0000313" key="12">
    <source>
        <dbReference type="Proteomes" id="UP000215902"/>
    </source>
</evidence>
<feature type="transmembrane region" description="Helical" evidence="9">
    <location>
        <begin position="496"/>
        <end position="518"/>
    </location>
</feature>